<proteinExistence type="predicted"/>
<evidence type="ECO:0000313" key="3">
    <source>
        <dbReference type="Proteomes" id="UP000265520"/>
    </source>
</evidence>
<dbReference type="Proteomes" id="UP000265520">
    <property type="component" value="Unassembled WGS sequence"/>
</dbReference>
<name>A0A392TZI7_9FABA</name>
<feature type="region of interest" description="Disordered" evidence="1">
    <location>
        <begin position="1"/>
        <end position="61"/>
    </location>
</feature>
<evidence type="ECO:0000313" key="2">
    <source>
        <dbReference type="EMBL" id="MCI66603.1"/>
    </source>
</evidence>
<feature type="compositionally biased region" description="Polar residues" evidence="1">
    <location>
        <begin position="24"/>
        <end position="40"/>
    </location>
</feature>
<evidence type="ECO:0000256" key="1">
    <source>
        <dbReference type="SAM" id="MobiDB-lite"/>
    </source>
</evidence>
<dbReference type="AlphaFoldDB" id="A0A392TZI7"/>
<accession>A0A392TZI7</accession>
<protein>
    <submittedName>
        <fullName evidence="2">Uncharacterized protein</fullName>
    </submittedName>
</protein>
<reference evidence="2 3" key="1">
    <citation type="journal article" date="2018" name="Front. Plant Sci.">
        <title>Red Clover (Trifolium pratense) and Zigzag Clover (T. medium) - A Picture of Genomic Similarities and Differences.</title>
        <authorList>
            <person name="Dluhosova J."/>
            <person name="Istvanek J."/>
            <person name="Nedelnik J."/>
            <person name="Repkova J."/>
        </authorList>
    </citation>
    <scope>NUCLEOTIDE SEQUENCE [LARGE SCALE GENOMIC DNA]</scope>
    <source>
        <strain evidence="3">cv. 10/8</strain>
        <tissue evidence="2">Leaf</tissue>
    </source>
</reference>
<sequence>MQPNNTPDINPADTPIDTSHNEPSELTNTQNNTPPNSDDQLNPPPMVRPDRIKHKPSYLSD</sequence>
<dbReference type="EMBL" id="LXQA010698483">
    <property type="protein sequence ID" value="MCI66603.1"/>
    <property type="molecule type" value="Genomic_DNA"/>
</dbReference>
<comment type="caution">
    <text evidence="2">The sequence shown here is derived from an EMBL/GenBank/DDBJ whole genome shotgun (WGS) entry which is preliminary data.</text>
</comment>
<feature type="compositionally biased region" description="Basic residues" evidence="1">
    <location>
        <begin position="51"/>
        <end position="61"/>
    </location>
</feature>
<organism evidence="2 3">
    <name type="scientific">Trifolium medium</name>
    <dbReference type="NCBI Taxonomy" id="97028"/>
    <lineage>
        <taxon>Eukaryota</taxon>
        <taxon>Viridiplantae</taxon>
        <taxon>Streptophyta</taxon>
        <taxon>Embryophyta</taxon>
        <taxon>Tracheophyta</taxon>
        <taxon>Spermatophyta</taxon>
        <taxon>Magnoliopsida</taxon>
        <taxon>eudicotyledons</taxon>
        <taxon>Gunneridae</taxon>
        <taxon>Pentapetalae</taxon>
        <taxon>rosids</taxon>
        <taxon>fabids</taxon>
        <taxon>Fabales</taxon>
        <taxon>Fabaceae</taxon>
        <taxon>Papilionoideae</taxon>
        <taxon>50 kb inversion clade</taxon>
        <taxon>NPAAA clade</taxon>
        <taxon>Hologalegina</taxon>
        <taxon>IRL clade</taxon>
        <taxon>Trifolieae</taxon>
        <taxon>Trifolium</taxon>
    </lineage>
</organism>
<feature type="non-terminal residue" evidence="2">
    <location>
        <position position="61"/>
    </location>
</feature>
<keyword evidence="3" id="KW-1185">Reference proteome</keyword>